<feature type="region of interest" description="Disordered" evidence="1">
    <location>
        <begin position="401"/>
        <end position="480"/>
    </location>
</feature>
<accession>A0A2J6PFT0</accession>
<evidence type="ECO:0000313" key="2">
    <source>
        <dbReference type="EMBL" id="PMD12874.1"/>
    </source>
</evidence>
<dbReference type="AlphaFoldDB" id="A0A2J6PFT0"/>
<feature type="compositionally biased region" description="Polar residues" evidence="1">
    <location>
        <begin position="441"/>
        <end position="450"/>
    </location>
</feature>
<organism evidence="2 3">
    <name type="scientific">Hyaloscypha hepaticicola</name>
    <dbReference type="NCBI Taxonomy" id="2082293"/>
    <lineage>
        <taxon>Eukaryota</taxon>
        <taxon>Fungi</taxon>
        <taxon>Dikarya</taxon>
        <taxon>Ascomycota</taxon>
        <taxon>Pezizomycotina</taxon>
        <taxon>Leotiomycetes</taxon>
        <taxon>Helotiales</taxon>
        <taxon>Hyaloscyphaceae</taxon>
        <taxon>Hyaloscypha</taxon>
    </lineage>
</organism>
<protein>
    <submittedName>
        <fullName evidence="2">Uncharacterized protein</fullName>
    </submittedName>
</protein>
<feature type="compositionally biased region" description="Basic and acidic residues" evidence="1">
    <location>
        <begin position="456"/>
        <end position="465"/>
    </location>
</feature>
<sequence length="503" mass="56267">MSEDRTPPFCCQHILPQKPFYKHEFYPRAYTCVLDFLLLATREPNYLPPTTLSKALQEHDFVVRLCKGQADPRVGEGEPRFSERFGKGDPHVGQAGAPRVGPIQWGPARYFLYDPEVQGCLVEIVDSANVYRSSSLETLEFLLRGRGGPFGGFLFFEDVQMAILCPVHNSIIWCLQFWAKGPRDRAHLEEVTQRVRRRLSKEPGFVEDPFTVRFNEMMGIPTRVVQQKRESSGRRNIGDVTYGGNAGDEFGISNFNRGVDHPVSGGVLHPQHNIGPIVHPPTTMNEGYAQARRQGFLGTALQWEDPAIRAVFTPHLPNLAPPPGLPDCHPDTLFHSLQPSRPLDMRNMLQGFQPQAAPDFLPQHEPVLERETYTTWRPEPPLPPLLQRVPRDNGWEDISHQIVPGSNRLPTSKLASSGGPLRGSGLSSRPTGAVLPEIGGLSNTLASDAQPQEPAEPARLRDTKVSDALPCTPPSNPSGLRRVERRAWNDGNKEWESYWVWST</sequence>
<dbReference type="EMBL" id="KZ613540">
    <property type="protein sequence ID" value="PMD12874.1"/>
    <property type="molecule type" value="Genomic_DNA"/>
</dbReference>
<evidence type="ECO:0000313" key="3">
    <source>
        <dbReference type="Proteomes" id="UP000235672"/>
    </source>
</evidence>
<gene>
    <name evidence="2" type="ORF">NA56DRAFT_712637</name>
</gene>
<feature type="compositionally biased region" description="Low complexity" evidence="1">
    <location>
        <begin position="416"/>
        <end position="430"/>
    </location>
</feature>
<reference evidence="2 3" key="1">
    <citation type="submission" date="2016-05" db="EMBL/GenBank/DDBJ databases">
        <title>A degradative enzymes factory behind the ericoid mycorrhizal symbiosis.</title>
        <authorList>
            <consortium name="DOE Joint Genome Institute"/>
            <person name="Martino E."/>
            <person name="Morin E."/>
            <person name="Grelet G."/>
            <person name="Kuo A."/>
            <person name="Kohler A."/>
            <person name="Daghino S."/>
            <person name="Barry K."/>
            <person name="Choi C."/>
            <person name="Cichocki N."/>
            <person name="Clum A."/>
            <person name="Copeland A."/>
            <person name="Hainaut M."/>
            <person name="Haridas S."/>
            <person name="Labutti K."/>
            <person name="Lindquist E."/>
            <person name="Lipzen A."/>
            <person name="Khouja H.-R."/>
            <person name="Murat C."/>
            <person name="Ohm R."/>
            <person name="Olson A."/>
            <person name="Spatafora J."/>
            <person name="Veneault-Fourrey C."/>
            <person name="Henrissat B."/>
            <person name="Grigoriev I."/>
            <person name="Martin F."/>
            <person name="Perotto S."/>
        </authorList>
    </citation>
    <scope>NUCLEOTIDE SEQUENCE [LARGE SCALE GENOMIC DNA]</scope>
    <source>
        <strain evidence="2 3">UAMH 7357</strain>
    </source>
</reference>
<dbReference type="Proteomes" id="UP000235672">
    <property type="component" value="Unassembled WGS sequence"/>
</dbReference>
<evidence type="ECO:0000256" key="1">
    <source>
        <dbReference type="SAM" id="MobiDB-lite"/>
    </source>
</evidence>
<keyword evidence="3" id="KW-1185">Reference proteome</keyword>
<name>A0A2J6PFT0_9HELO</name>
<proteinExistence type="predicted"/>
<dbReference type="OrthoDB" id="3547884at2759"/>